<keyword evidence="3" id="KW-1185">Reference proteome</keyword>
<name>A0A317Q4G8_9GAMM</name>
<reference evidence="2 3" key="1">
    <citation type="submission" date="2018-05" db="EMBL/GenBank/DDBJ databases">
        <title>Freshwater and sediment microbial communities from various areas in North America, analyzing microbe dynamics in response to fracking.</title>
        <authorList>
            <person name="Lamendella R."/>
        </authorList>
    </citation>
    <scope>NUCLEOTIDE SEQUENCE [LARGE SCALE GENOMIC DNA]</scope>
    <source>
        <strain evidence="2 3">125B1</strain>
    </source>
</reference>
<feature type="signal peptide" evidence="1">
    <location>
        <begin position="1"/>
        <end position="22"/>
    </location>
</feature>
<dbReference type="RefSeq" id="WP_110076322.1">
    <property type="nucleotide sequence ID" value="NZ_QGTT01000012.1"/>
</dbReference>
<evidence type="ECO:0000313" key="2">
    <source>
        <dbReference type="EMBL" id="PWW11185.1"/>
    </source>
</evidence>
<dbReference type="InterPro" id="IPR011990">
    <property type="entry name" value="TPR-like_helical_dom_sf"/>
</dbReference>
<feature type="chain" id="PRO_5016307839" evidence="1">
    <location>
        <begin position="23"/>
        <end position="227"/>
    </location>
</feature>
<evidence type="ECO:0000313" key="3">
    <source>
        <dbReference type="Proteomes" id="UP000246964"/>
    </source>
</evidence>
<dbReference type="Gene3D" id="1.25.40.10">
    <property type="entry name" value="Tetratricopeptide repeat domain"/>
    <property type="match status" value="1"/>
</dbReference>
<evidence type="ECO:0000256" key="1">
    <source>
        <dbReference type="SAM" id="SignalP"/>
    </source>
</evidence>
<keyword evidence="1" id="KW-0732">Signal</keyword>
<dbReference type="OrthoDB" id="9812424at2"/>
<dbReference type="Pfam" id="PF14559">
    <property type="entry name" value="TPR_19"/>
    <property type="match status" value="1"/>
</dbReference>
<dbReference type="AlphaFoldDB" id="A0A317Q4G8"/>
<protein>
    <submittedName>
        <fullName evidence="2">Tetratricopeptide repeat protein</fullName>
    </submittedName>
</protein>
<dbReference type="SUPFAM" id="SSF48452">
    <property type="entry name" value="TPR-like"/>
    <property type="match status" value="1"/>
</dbReference>
<dbReference type="Proteomes" id="UP000246964">
    <property type="component" value="Unassembled WGS sequence"/>
</dbReference>
<sequence length="227" mass="24836">MKLSTYSVVALTLLALPAAAIATNTETPASTMVAPGQQSRLSDIQQRWAEVNYRLTDEAQQQGFEQLLADVQAWVAAQPQSAEAHIWQGIVQSTYAGAKGGLGALSLAKAARNSLEQALALQPDALQGSAYASLGTLYFKVPGWPLGFGDDDKAKQLLEKALELNPDGIDPNYFYADYLFDQGDYQQALRYTELALAAAPRPERPLADAERRKEVQALRQRIQEKVR</sequence>
<accession>A0A317Q4G8</accession>
<gene>
    <name evidence="2" type="ORF">DET45_11244</name>
</gene>
<comment type="caution">
    <text evidence="2">The sequence shown here is derived from an EMBL/GenBank/DDBJ whole genome shotgun (WGS) entry which is preliminary data.</text>
</comment>
<organism evidence="2 3">
    <name type="scientific">Pseudidiomarina maritima</name>
    <dbReference type="NCBI Taxonomy" id="519453"/>
    <lineage>
        <taxon>Bacteria</taxon>
        <taxon>Pseudomonadati</taxon>
        <taxon>Pseudomonadota</taxon>
        <taxon>Gammaproteobacteria</taxon>
        <taxon>Alteromonadales</taxon>
        <taxon>Idiomarinaceae</taxon>
        <taxon>Pseudidiomarina</taxon>
    </lineage>
</organism>
<proteinExistence type="predicted"/>
<dbReference type="EMBL" id="QGTT01000012">
    <property type="protein sequence ID" value="PWW11185.1"/>
    <property type="molecule type" value="Genomic_DNA"/>
</dbReference>